<keyword evidence="3" id="KW-1185">Reference proteome</keyword>
<protein>
    <submittedName>
        <fullName evidence="2">Uncharacterized protein</fullName>
    </submittedName>
</protein>
<keyword evidence="1" id="KW-0812">Transmembrane</keyword>
<organism evidence="2 3">
    <name type="scientific">Marchantia polymorpha</name>
    <name type="common">Common liverwort</name>
    <name type="synonym">Marchantia aquatica</name>
    <dbReference type="NCBI Taxonomy" id="3197"/>
    <lineage>
        <taxon>Eukaryota</taxon>
        <taxon>Viridiplantae</taxon>
        <taxon>Streptophyta</taxon>
        <taxon>Embryophyta</taxon>
        <taxon>Marchantiophyta</taxon>
        <taxon>Marchantiopsida</taxon>
        <taxon>Marchantiidae</taxon>
        <taxon>Marchantiales</taxon>
        <taxon>Marchantiaceae</taxon>
        <taxon>Marchantia</taxon>
    </lineage>
</organism>
<evidence type="ECO:0000313" key="3">
    <source>
        <dbReference type="Proteomes" id="UP000244005"/>
    </source>
</evidence>
<gene>
    <name evidence="2" type="ORF">MARPO_0032s0096</name>
</gene>
<evidence type="ECO:0000313" key="2">
    <source>
        <dbReference type="EMBL" id="PTQ41910.1"/>
    </source>
</evidence>
<name>A0A2R6X736_MARPO</name>
<keyword evidence="1" id="KW-0472">Membrane</keyword>
<feature type="transmembrane region" description="Helical" evidence="1">
    <location>
        <begin position="98"/>
        <end position="124"/>
    </location>
</feature>
<sequence>MCRLCLHRGPQCEVILFSCLACCPFCGLLDVFLEKNKIPSILYMSDKGQLSPNLLWMDALSPKPPPHTTPSADTSVCEERWIWILICPAPHPQRSPSLFFLFLFFFLVFVFNHTTLNPGTALWIRTRPEQFLRSSRSTSGTVPVARFVFLKVRNTAYASDRRADSKTGTPSFTRQCDQRDCWR</sequence>
<dbReference type="Gramene" id="Mp5g14060.1">
    <property type="protein sequence ID" value="Mp5g14060.1.cds1"/>
    <property type="gene ID" value="Mp5g14060"/>
</dbReference>
<feature type="transmembrane region" description="Helical" evidence="1">
    <location>
        <begin position="12"/>
        <end position="33"/>
    </location>
</feature>
<proteinExistence type="predicted"/>
<dbReference type="Proteomes" id="UP000244005">
    <property type="component" value="Unassembled WGS sequence"/>
</dbReference>
<keyword evidence="1" id="KW-1133">Transmembrane helix</keyword>
<dbReference type="AlphaFoldDB" id="A0A2R6X736"/>
<accession>A0A2R6X736</accession>
<dbReference type="EMBL" id="KZ772704">
    <property type="protein sequence ID" value="PTQ41910.1"/>
    <property type="molecule type" value="Genomic_DNA"/>
</dbReference>
<evidence type="ECO:0000256" key="1">
    <source>
        <dbReference type="SAM" id="Phobius"/>
    </source>
</evidence>
<reference evidence="3" key="1">
    <citation type="journal article" date="2017" name="Cell">
        <title>Insights into land plant evolution garnered from the Marchantia polymorpha genome.</title>
        <authorList>
            <person name="Bowman J.L."/>
            <person name="Kohchi T."/>
            <person name="Yamato K.T."/>
            <person name="Jenkins J."/>
            <person name="Shu S."/>
            <person name="Ishizaki K."/>
            <person name="Yamaoka S."/>
            <person name="Nishihama R."/>
            <person name="Nakamura Y."/>
            <person name="Berger F."/>
            <person name="Adam C."/>
            <person name="Aki S.S."/>
            <person name="Althoff F."/>
            <person name="Araki T."/>
            <person name="Arteaga-Vazquez M.A."/>
            <person name="Balasubrmanian S."/>
            <person name="Barry K."/>
            <person name="Bauer D."/>
            <person name="Boehm C.R."/>
            <person name="Briginshaw L."/>
            <person name="Caballero-Perez J."/>
            <person name="Catarino B."/>
            <person name="Chen F."/>
            <person name="Chiyoda S."/>
            <person name="Chovatia M."/>
            <person name="Davies K.M."/>
            <person name="Delmans M."/>
            <person name="Demura T."/>
            <person name="Dierschke T."/>
            <person name="Dolan L."/>
            <person name="Dorantes-Acosta A.E."/>
            <person name="Eklund D.M."/>
            <person name="Florent S.N."/>
            <person name="Flores-Sandoval E."/>
            <person name="Fujiyama A."/>
            <person name="Fukuzawa H."/>
            <person name="Galik B."/>
            <person name="Grimanelli D."/>
            <person name="Grimwood J."/>
            <person name="Grossniklaus U."/>
            <person name="Hamada T."/>
            <person name="Haseloff J."/>
            <person name="Hetherington A.J."/>
            <person name="Higo A."/>
            <person name="Hirakawa Y."/>
            <person name="Hundley H.N."/>
            <person name="Ikeda Y."/>
            <person name="Inoue K."/>
            <person name="Inoue S.I."/>
            <person name="Ishida S."/>
            <person name="Jia Q."/>
            <person name="Kakita M."/>
            <person name="Kanazawa T."/>
            <person name="Kawai Y."/>
            <person name="Kawashima T."/>
            <person name="Kennedy M."/>
            <person name="Kinose K."/>
            <person name="Kinoshita T."/>
            <person name="Kohara Y."/>
            <person name="Koide E."/>
            <person name="Komatsu K."/>
            <person name="Kopischke S."/>
            <person name="Kubo M."/>
            <person name="Kyozuka J."/>
            <person name="Lagercrantz U."/>
            <person name="Lin S.S."/>
            <person name="Lindquist E."/>
            <person name="Lipzen A.M."/>
            <person name="Lu C.W."/>
            <person name="De Luna E."/>
            <person name="Martienssen R.A."/>
            <person name="Minamino N."/>
            <person name="Mizutani M."/>
            <person name="Mizutani M."/>
            <person name="Mochizuki N."/>
            <person name="Monte I."/>
            <person name="Mosher R."/>
            <person name="Nagasaki H."/>
            <person name="Nakagami H."/>
            <person name="Naramoto S."/>
            <person name="Nishitani K."/>
            <person name="Ohtani M."/>
            <person name="Okamoto T."/>
            <person name="Okumura M."/>
            <person name="Phillips J."/>
            <person name="Pollak B."/>
            <person name="Reinders A."/>
            <person name="Rovekamp M."/>
            <person name="Sano R."/>
            <person name="Sawa S."/>
            <person name="Schmid M.W."/>
            <person name="Shirakawa M."/>
            <person name="Solano R."/>
            <person name="Spunde A."/>
            <person name="Suetsugu N."/>
            <person name="Sugano S."/>
            <person name="Sugiyama A."/>
            <person name="Sun R."/>
            <person name="Suzuki Y."/>
            <person name="Takenaka M."/>
            <person name="Takezawa D."/>
            <person name="Tomogane H."/>
            <person name="Tsuzuki M."/>
            <person name="Ueda T."/>
            <person name="Umeda M."/>
            <person name="Ward J.M."/>
            <person name="Watanabe Y."/>
            <person name="Yazaki K."/>
            <person name="Yokoyama R."/>
            <person name="Yoshitake Y."/>
            <person name="Yotsui I."/>
            <person name="Zachgo S."/>
            <person name="Schmutz J."/>
        </authorList>
    </citation>
    <scope>NUCLEOTIDE SEQUENCE [LARGE SCALE GENOMIC DNA]</scope>
    <source>
        <strain evidence="3">Tak-1</strain>
    </source>
</reference>